<dbReference type="SUPFAM" id="SSF53850">
    <property type="entry name" value="Periplasmic binding protein-like II"/>
    <property type="match status" value="1"/>
</dbReference>
<dbReference type="GO" id="GO:0003700">
    <property type="term" value="F:DNA-binding transcription factor activity"/>
    <property type="evidence" value="ECO:0007669"/>
    <property type="project" value="InterPro"/>
</dbReference>
<dbReference type="InterPro" id="IPR017685">
    <property type="entry name" value="ArgP"/>
</dbReference>
<dbReference type="Gene3D" id="3.40.190.290">
    <property type="match status" value="1"/>
</dbReference>
<keyword evidence="4" id="KW-0010">Activator</keyword>
<dbReference type="SUPFAM" id="SSF46785">
    <property type="entry name" value="Winged helix' DNA-binding domain"/>
    <property type="match status" value="1"/>
</dbReference>
<dbReference type="Pfam" id="PF03466">
    <property type="entry name" value="LysR_substrate"/>
    <property type="match status" value="1"/>
</dbReference>
<protein>
    <submittedName>
        <fullName evidence="7">LysR family transcriptional regulator</fullName>
    </submittedName>
</protein>
<name>A0A917F577_9MICO</name>
<dbReference type="InterPro" id="IPR036390">
    <property type="entry name" value="WH_DNA-bd_sf"/>
</dbReference>
<dbReference type="NCBIfam" id="NF002964">
    <property type="entry name" value="PRK03635.1"/>
    <property type="match status" value="1"/>
</dbReference>
<dbReference type="GO" id="GO:0003677">
    <property type="term" value="F:DNA binding"/>
    <property type="evidence" value="ECO:0007669"/>
    <property type="project" value="UniProtKB-KW"/>
</dbReference>
<evidence type="ECO:0000259" key="6">
    <source>
        <dbReference type="PROSITE" id="PS50931"/>
    </source>
</evidence>
<dbReference type="PROSITE" id="PS50931">
    <property type="entry name" value="HTH_LYSR"/>
    <property type="match status" value="1"/>
</dbReference>
<proteinExistence type="inferred from homology"/>
<dbReference type="EMBL" id="BMEM01000002">
    <property type="protein sequence ID" value="GGF49315.1"/>
    <property type="molecule type" value="Genomic_DNA"/>
</dbReference>
<evidence type="ECO:0000256" key="3">
    <source>
        <dbReference type="ARBA" id="ARBA00023125"/>
    </source>
</evidence>
<dbReference type="Gene3D" id="1.10.10.10">
    <property type="entry name" value="Winged helix-like DNA-binding domain superfamily/Winged helix DNA-binding domain"/>
    <property type="match status" value="1"/>
</dbReference>
<evidence type="ECO:0000256" key="4">
    <source>
        <dbReference type="ARBA" id="ARBA00023159"/>
    </source>
</evidence>
<evidence type="ECO:0000256" key="2">
    <source>
        <dbReference type="ARBA" id="ARBA00023015"/>
    </source>
</evidence>
<feature type="domain" description="HTH lysR-type" evidence="6">
    <location>
        <begin position="1"/>
        <end position="59"/>
    </location>
</feature>
<reference evidence="7" key="2">
    <citation type="submission" date="2020-09" db="EMBL/GenBank/DDBJ databases">
        <authorList>
            <person name="Sun Q."/>
            <person name="Zhou Y."/>
        </authorList>
    </citation>
    <scope>NUCLEOTIDE SEQUENCE</scope>
    <source>
        <strain evidence="7">CGMCC 1.12160</strain>
    </source>
</reference>
<dbReference type="InterPro" id="IPR050176">
    <property type="entry name" value="LTTR"/>
</dbReference>
<dbReference type="Pfam" id="PF00126">
    <property type="entry name" value="HTH_1"/>
    <property type="match status" value="1"/>
</dbReference>
<reference evidence="7" key="1">
    <citation type="journal article" date="2014" name="Int. J. Syst. Evol. Microbiol.">
        <title>Complete genome sequence of Corynebacterium casei LMG S-19264T (=DSM 44701T), isolated from a smear-ripened cheese.</title>
        <authorList>
            <consortium name="US DOE Joint Genome Institute (JGI-PGF)"/>
            <person name="Walter F."/>
            <person name="Albersmeier A."/>
            <person name="Kalinowski J."/>
            <person name="Ruckert C."/>
        </authorList>
    </citation>
    <scope>NUCLEOTIDE SEQUENCE</scope>
    <source>
        <strain evidence="7">CGMCC 1.12160</strain>
    </source>
</reference>
<dbReference type="InterPro" id="IPR000847">
    <property type="entry name" value="LysR_HTH_N"/>
</dbReference>
<evidence type="ECO:0000313" key="8">
    <source>
        <dbReference type="Proteomes" id="UP000605670"/>
    </source>
</evidence>
<keyword evidence="3" id="KW-0238">DNA-binding</keyword>
<gene>
    <name evidence="7" type="ORF">GCM10011366_16500</name>
</gene>
<dbReference type="PANTHER" id="PTHR30579">
    <property type="entry name" value="TRANSCRIPTIONAL REGULATOR"/>
    <property type="match status" value="1"/>
</dbReference>
<comment type="caution">
    <text evidence="7">The sequence shown here is derived from an EMBL/GenBank/DDBJ whole genome shotgun (WGS) entry which is preliminary data.</text>
</comment>
<sequence length="316" mass="34367">MSLDPVSLLTLSTAVREGTFERAAARLHVTPSAVSQRVKALERSVGQVVVSRTKPVTPTPAGEVLLRLAGQWDLLVHDALAELVPDAEDGRGVTAYPQVPVVVNADSLATWILPALAQAQAELGVVLDLVREDEEHASDLVRAGSALAAVTADPTPVAGCRLTPLGALRYVAVCTPEFAARWLPRGPRPADLDRAPMVRFDRKDTMQYRVARRWARREVDPPTTFVPSSLEFAEAVRLGMGWGMVPQDWAESEMSAGRLVPVGPRPHHDVPLHWLAWRLPSRTLDVLTRCVTEEAARTLRRTDSGRRADGGTIDGS</sequence>
<dbReference type="NCBIfam" id="TIGR03298">
    <property type="entry name" value="argP"/>
    <property type="match status" value="1"/>
</dbReference>
<keyword evidence="8" id="KW-1185">Reference proteome</keyword>
<evidence type="ECO:0000313" key="7">
    <source>
        <dbReference type="EMBL" id="GGF49315.1"/>
    </source>
</evidence>
<accession>A0A917F577</accession>
<evidence type="ECO:0000256" key="1">
    <source>
        <dbReference type="ARBA" id="ARBA00009437"/>
    </source>
</evidence>
<comment type="similarity">
    <text evidence="1">Belongs to the LysR transcriptional regulatory family.</text>
</comment>
<keyword evidence="5" id="KW-0804">Transcription</keyword>
<dbReference type="InterPro" id="IPR036388">
    <property type="entry name" value="WH-like_DNA-bd_sf"/>
</dbReference>
<dbReference type="InterPro" id="IPR005119">
    <property type="entry name" value="LysR_subst-bd"/>
</dbReference>
<dbReference type="PANTHER" id="PTHR30579:SF2">
    <property type="entry name" value="HTH-TYPE TRANSCRIPTIONAL REGULATOR ARGP"/>
    <property type="match status" value="1"/>
</dbReference>
<evidence type="ECO:0000256" key="5">
    <source>
        <dbReference type="ARBA" id="ARBA00023163"/>
    </source>
</evidence>
<keyword evidence="2" id="KW-0805">Transcription regulation</keyword>
<dbReference type="AlphaFoldDB" id="A0A917F577"/>
<dbReference type="Proteomes" id="UP000605670">
    <property type="component" value="Unassembled WGS sequence"/>
</dbReference>
<organism evidence="7 8">
    <name type="scientific">Ornithinimicrobium tianjinense</name>
    <dbReference type="NCBI Taxonomy" id="1195761"/>
    <lineage>
        <taxon>Bacteria</taxon>
        <taxon>Bacillati</taxon>
        <taxon>Actinomycetota</taxon>
        <taxon>Actinomycetes</taxon>
        <taxon>Micrococcales</taxon>
        <taxon>Ornithinimicrobiaceae</taxon>
        <taxon>Ornithinimicrobium</taxon>
    </lineage>
</organism>
<dbReference type="RefSeq" id="WP_188429745.1">
    <property type="nucleotide sequence ID" value="NZ_BAABKH010000001.1"/>
</dbReference>